<evidence type="ECO:0000313" key="3">
    <source>
        <dbReference type="Proteomes" id="UP000199385"/>
    </source>
</evidence>
<feature type="transmembrane region" description="Helical" evidence="1">
    <location>
        <begin position="279"/>
        <end position="300"/>
    </location>
</feature>
<accession>A0A1A8ZMS7</accession>
<dbReference type="Proteomes" id="UP000199385">
    <property type="component" value="Chromosome I"/>
</dbReference>
<keyword evidence="1" id="KW-0812">Transmembrane</keyword>
<gene>
    <name evidence="2" type="ORF">GA0070611_2939</name>
</gene>
<feature type="transmembrane region" description="Helical" evidence="1">
    <location>
        <begin position="162"/>
        <end position="179"/>
    </location>
</feature>
<organism evidence="2 3">
    <name type="scientific">Micromonospora auratinigra</name>
    <dbReference type="NCBI Taxonomy" id="261654"/>
    <lineage>
        <taxon>Bacteria</taxon>
        <taxon>Bacillati</taxon>
        <taxon>Actinomycetota</taxon>
        <taxon>Actinomycetes</taxon>
        <taxon>Micromonosporales</taxon>
        <taxon>Micromonosporaceae</taxon>
        <taxon>Micromonospora</taxon>
    </lineage>
</organism>
<keyword evidence="1" id="KW-1133">Transmembrane helix</keyword>
<keyword evidence="1" id="KW-0472">Membrane</keyword>
<keyword evidence="3" id="KW-1185">Reference proteome</keyword>
<dbReference type="EMBL" id="LT594323">
    <property type="protein sequence ID" value="SBT45172.1"/>
    <property type="molecule type" value="Genomic_DNA"/>
</dbReference>
<dbReference type="AlphaFoldDB" id="A0A1A8ZMS7"/>
<evidence type="ECO:0000313" key="2">
    <source>
        <dbReference type="EMBL" id="SBT45172.1"/>
    </source>
</evidence>
<evidence type="ECO:0000256" key="1">
    <source>
        <dbReference type="SAM" id="Phobius"/>
    </source>
</evidence>
<sequence length="315" mass="32538">MTELERRYHRLLRAYPAEYRRARGAEIVGTYLDLARPGQRRPSPGDVADLVLGGLRQRLRAAGAADLTTGVRLAAVLALVATSALAAGWSVAELHRLPEDLAAPGFGPVHSTGALAWGAWLLAAALALTTTGRTVRTAVAVALVLTVAVVPVRALAGLPRPPLLVLLPQLTLGLLALGLPHRLPRSARVAVAVATAAGALLAAELLRTPGWWAYHGPIRELPPIAGATLLTVALAIGAGLAARRDGRGGWALLLLLTPVGLLSLSRIAFGVGADTVPSLIGVTVLVGLLGPAALAAALAVRRRARADRSAHEPAR</sequence>
<proteinExistence type="predicted"/>
<feature type="transmembrane region" description="Helical" evidence="1">
    <location>
        <begin position="112"/>
        <end position="130"/>
    </location>
</feature>
<protein>
    <submittedName>
        <fullName evidence="2">Uncharacterized protein</fullName>
    </submittedName>
</protein>
<name>A0A1A8ZMS7_9ACTN</name>
<reference evidence="3" key="1">
    <citation type="submission" date="2016-06" db="EMBL/GenBank/DDBJ databases">
        <authorList>
            <person name="Varghese N."/>
            <person name="Submissions Spin"/>
        </authorList>
    </citation>
    <scope>NUCLEOTIDE SEQUENCE [LARGE SCALE GENOMIC DNA]</scope>
    <source>
        <strain evidence="3">DSM 44815</strain>
    </source>
</reference>
<feature type="transmembrane region" description="Helical" evidence="1">
    <location>
        <begin position="249"/>
        <end position="273"/>
    </location>
</feature>
<feature type="transmembrane region" description="Helical" evidence="1">
    <location>
        <begin position="186"/>
        <end position="203"/>
    </location>
</feature>
<dbReference type="OrthoDB" id="3406023at2"/>
<dbReference type="STRING" id="261654.GA0070611_2939"/>
<feature type="transmembrane region" description="Helical" evidence="1">
    <location>
        <begin position="73"/>
        <end position="92"/>
    </location>
</feature>
<dbReference type="PATRIC" id="fig|261654.4.peg.2989"/>
<dbReference type="RefSeq" id="WP_091664288.1">
    <property type="nucleotide sequence ID" value="NZ_LT594323.1"/>
</dbReference>
<feature type="transmembrane region" description="Helical" evidence="1">
    <location>
        <begin position="137"/>
        <end position="156"/>
    </location>
</feature>
<feature type="transmembrane region" description="Helical" evidence="1">
    <location>
        <begin position="223"/>
        <end position="242"/>
    </location>
</feature>